<sequence length="150" mass="16708">MLSSSGHTDVKSPVNFERLSSPEGGKEIPWLGRYGIAKLVAIQFTQSLQRLLANESIYVNCCNPGAVATDLNRDIETKFGRIAVYILALLQKLFFQPVQIGALTQLYLAASPEVEDKGIKGQYFWPVAKLHTSAANYLALDEAEQKKYWD</sequence>
<evidence type="ECO:0000256" key="1">
    <source>
        <dbReference type="ARBA" id="ARBA00006484"/>
    </source>
</evidence>
<name>A0A0C3G9P4_PILCF</name>
<dbReference type="Proteomes" id="UP000054166">
    <property type="component" value="Unassembled WGS sequence"/>
</dbReference>
<evidence type="ECO:0000313" key="5">
    <source>
        <dbReference type="EMBL" id="KIM87346.1"/>
    </source>
</evidence>
<dbReference type="InParanoid" id="A0A0C3G9P4"/>
<evidence type="ECO:0000256" key="3">
    <source>
        <dbReference type="ARBA" id="ARBA00023002"/>
    </source>
</evidence>
<protein>
    <submittedName>
        <fullName evidence="5">Uncharacterized protein</fullName>
    </submittedName>
</protein>
<dbReference type="InterPro" id="IPR036291">
    <property type="entry name" value="NAD(P)-bd_dom_sf"/>
</dbReference>
<organism evidence="5 6">
    <name type="scientific">Piloderma croceum (strain F 1598)</name>
    <dbReference type="NCBI Taxonomy" id="765440"/>
    <lineage>
        <taxon>Eukaryota</taxon>
        <taxon>Fungi</taxon>
        <taxon>Dikarya</taxon>
        <taxon>Basidiomycota</taxon>
        <taxon>Agaricomycotina</taxon>
        <taxon>Agaricomycetes</taxon>
        <taxon>Agaricomycetidae</taxon>
        <taxon>Atheliales</taxon>
        <taxon>Atheliaceae</taxon>
        <taxon>Piloderma</taxon>
    </lineage>
</organism>
<accession>A0A0C3G9P4</accession>
<keyword evidence="3" id="KW-0560">Oxidoreductase</keyword>
<dbReference type="SUPFAM" id="SSF51735">
    <property type="entry name" value="NAD(P)-binding Rossmann-fold domains"/>
    <property type="match status" value="1"/>
</dbReference>
<comment type="similarity">
    <text evidence="1">Belongs to the short-chain dehydrogenases/reductases (SDR) family.</text>
</comment>
<reference evidence="5 6" key="1">
    <citation type="submission" date="2014-04" db="EMBL/GenBank/DDBJ databases">
        <authorList>
            <consortium name="DOE Joint Genome Institute"/>
            <person name="Kuo A."/>
            <person name="Tarkka M."/>
            <person name="Buscot F."/>
            <person name="Kohler A."/>
            <person name="Nagy L.G."/>
            <person name="Floudas D."/>
            <person name="Copeland A."/>
            <person name="Barry K.W."/>
            <person name="Cichocki N."/>
            <person name="Veneault-Fourrey C."/>
            <person name="LaButti K."/>
            <person name="Lindquist E.A."/>
            <person name="Lipzen A."/>
            <person name="Lundell T."/>
            <person name="Morin E."/>
            <person name="Murat C."/>
            <person name="Sun H."/>
            <person name="Tunlid A."/>
            <person name="Henrissat B."/>
            <person name="Grigoriev I.V."/>
            <person name="Hibbett D.S."/>
            <person name="Martin F."/>
            <person name="Nordberg H.P."/>
            <person name="Cantor M.N."/>
            <person name="Hua S.X."/>
        </authorList>
    </citation>
    <scope>NUCLEOTIDE SEQUENCE [LARGE SCALE GENOMIC DNA]</scope>
    <source>
        <strain evidence="5 6">F 1598</strain>
    </source>
</reference>
<feature type="non-terminal residue" evidence="5">
    <location>
        <position position="150"/>
    </location>
</feature>
<dbReference type="Pfam" id="PF00106">
    <property type="entry name" value="adh_short"/>
    <property type="match status" value="1"/>
</dbReference>
<dbReference type="STRING" id="765440.A0A0C3G9P4"/>
<evidence type="ECO:0000313" key="6">
    <source>
        <dbReference type="Proteomes" id="UP000054166"/>
    </source>
</evidence>
<gene>
    <name evidence="5" type="ORF">PILCRDRAFT_814840</name>
</gene>
<dbReference type="OrthoDB" id="191139at2759"/>
<dbReference type="Gene3D" id="3.40.50.720">
    <property type="entry name" value="NAD(P)-binding Rossmann-like Domain"/>
    <property type="match status" value="1"/>
</dbReference>
<keyword evidence="2" id="KW-0521">NADP</keyword>
<reference evidence="6" key="2">
    <citation type="submission" date="2015-01" db="EMBL/GenBank/DDBJ databases">
        <title>Evolutionary Origins and Diversification of the Mycorrhizal Mutualists.</title>
        <authorList>
            <consortium name="DOE Joint Genome Institute"/>
            <consortium name="Mycorrhizal Genomics Consortium"/>
            <person name="Kohler A."/>
            <person name="Kuo A."/>
            <person name="Nagy L.G."/>
            <person name="Floudas D."/>
            <person name="Copeland A."/>
            <person name="Barry K.W."/>
            <person name="Cichocki N."/>
            <person name="Veneault-Fourrey C."/>
            <person name="LaButti K."/>
            <person name="Lindquist E.A."/>
            <person name="Lipzen A."/>
            <person name="Lundell T."/>
            <person name="Morin E."/>
            <person name="Murat C."/>
            <person name="Riley R."/>
            <person name="Ohm R."/>
            <person name="Sun H."/>
            <person name="Tunlid A."/>
            <person name="Henrissat B."/>
            <person name="Grigoriev I.V."/>
            <person name="Hibbett D.S."/>
            <person name="Martin F."/>
        </authorList>
    </citation>
    <scope>NUCLEOTIDE SEQUENCE [LARGE SCALE GENOMIC DNA]</scope>
    <source>
        <strain evidence="6">F 1598</strain>
    </source>
</reference>
<dbReference type="EMBL" id="KN832979">
    <property type="protein sequence ID" value="KIM87346.1"/>
    <property type="molecule type" value="Genomic_DNA"/>
</dbReference>
<keyword evidence="6" id="KW-1185">Reference proteome</keyword>
<dbReference type="PANTHER" id="PTHR24320:SF282">
    <property type="entry name" value="WW DOMAIN-CONTAINING OXIDOREDUCTASE"/>
    <property type="match status" value="1"/>
</dbReference>
<feature type="region of interest" description="Disordered" evidence="4">
    <location>
        <begin position="1"/>
        <end position="20"/>
    </location>
</feature>
<proteinExistence type="inferred from homology"/>
<evidence type="ECO:0000256" key="2">
    <source>
        <dbReference type="ARBA" id="ARBA00022857"/>
    </source>
</evidence>
<dbReference type="InterPro" id="IPR002347">
    <property type="entry name" value="SDR_fam"/>
</dbReference>
<dbReference type="GO" id="GO:0016491">
    <property type="term" value="F:oxidoreductase activity"/>
    <property type="evidence" value="ECO:0007669"/>
    <property type="project" value="UniProtKB-KW"/>
</dbReference>
<dbReference type="HOGENOM" id="CLU_146427_0_0_1"/>
<evidence type="ECO:0000256" key="4">
    <source>
        <dbReference type="SAM" id="MobiDB-lite"/>
    </source>
</evidence>
<dbReference type="AlphaFoldDB" id="A0A0C3G9P4"/>
<dbReference type="PANTHER" id="PTHR24320">
    <property type="entry name" value="RETINOL DEHYDROGENASE"/>
    <property type="match status" value="1"/>
</dbReference>